<comment type="caution">
    <text evidence="1">The sequence shown here is derived from an EMBL/GenBank/DDBJ whole genome shotgun (WGS) entry which is preliminary data.</text>
</comment>
<sequence length="81" mass="8855">MLKVEVHPADTQQATRFLGSAVEAVHLHGDPQTIGTHFATFTLRRVVAAAEASPEANRRAHVEFNAALLPLLEKRWVTAEG</sequence>
<reference evidence="2 4" key="2">
    <citation type="submission" date="2020-08" db="EMBL/GenBank/DDBJ databases">
        <title>Sequencing the genomes of 1000 actinobacteria strains.</title>
        <authorList>
            <person name="Klenk H.-P."/>
        </authorList>
    </citation>
    <scope>NUCLEOTIDE SEQUENCE [LARGE SCALE GENOMIC DNA]</scope>
    <source>
        <strain evidence="2 4">DSM 9581</strain>
    </source>
</reference>
<protein>
    <submittedName>
        <fullName evidence="1">Uncharacterized protein</fullName>
    </submittedName>
</protein>
<evidence type="ECO:0000313" key="3">
    <source>
        <dbReference type="Proteomes" id="UP000321723"/>
    </source>
</evidence>
<keyword evidence="3" id="KW-1185">Reference proteome</keyword>
<dbReference type="Proteomes" id="UP000321723">
    <property type="component" value="Unassembled WGS sequence"/>
</dbReference>
<organism evidence="1 3">
    <name type="scientific">Cellulomonas hominis</name>
    <dbReference type="NCBI Taxonomy" id="156981"/>
    <lineage>
        <taxon>Bacteria</taxon>
        <taxon>Bacillati</taxon>
        <taxon>Actinomycetota</taxon>
        <taxon>Actinomycetes</taxon>
        <taxon>Micrococcales</taxon>
        <taxon>Cellulomonadaceae</taxon>
        <taxon>Cellulomonas</taxon>
    </lineage>
</organism>
<dbReference type="EMBL" id="JACHDN010000001">
    <property type="protein sequence ID" value="MBB5474829.1"/>
    <property type="molecule type" value="Genomic_DNA"/>
</dbReference>
<evidence type="ECO:0000313" key="2">
    <source>
        <dbReference type="EMBL" id="MBB5474829.1"/>
    </source>
</evidence>
<gene>
    <name evidence="1" type="ORF">CHO01_31710</name>
    <name evidence="2" type="ORF">HNR08_003565</name>
</gene>
<evidence type="ECO:0000313" key="1">
    <source>
        <dbReference type="EMBL" id="GEL48055.1"/>
    </source>
</evidence>
<proteinExistence type="predicted"/>
<dbReference type="EMBL" id="BJVQ01000060">
    <property type="protein sequence ID" value="GEL48055.1"/>
    <property type="molecule type" value="Genomic_DNA"/>
</dbReference>
<evidence type="ECO:0000313" key="4">
    <source>
        <dbReference type="Proteomes" id="UP000564629"/>
    </source>
</evidence>
<dbReference type="RefSeq" id="WP_146839737.1">
    <property type="nucleotide sequence ID" value="NZ_BJVQ01000060.1"/>
</dbReference>
<accession>A0A511FFM9</accession>
<dbReference type="Proteomes" id="UP000564629">
    <property type="component" value="Unassembled WGS sequence"/>
</dbReference>
<name>A0A511FFM9_9CELL</name>
<reference evidence="1 3" key="1">
    <citation type="submission" date="2019-07" db="EMBL/GenBank/DDBJ databases">
        <title>Whole genome shotgun sequence of Cellulomonas hominis NBRC 16055.</title>
        <authorList>
            <person name="Hosoyama A."/>
            <person name="Uohara A."/>
            <person name="Ohji S."/>
            <person name="Ichikawa N."/>
        </authorList>
    </citation>
    <scope>NUCLEOTIDE SEQUENCE [LARGE SCALE GENOMIC DNA]</scope>
    <source>
        <strain evidence="1 3">NBRC 16055</strain>
    </source>
</reference>
<dbReference type="AlphaFoldDB" id="A0A511FFM9"/>